<feature type="domain" description="Cadherin" evidence="19">
    <location>
        <begin position="1429"/>
        <end position="1538"/>
    </location>
</feature>
<dbReference type="PRINTS" id="PR00205">
    <property type="entry name" value="CADHERIN"/>
</dbReference>
<comment type="subcellular location">
    <subcellularLocation>
        <location evidence="1">Cell membrane</location>
        <topology evidence="1">Single-pass type I membrane protein</topology>
    </subcellularLocation>
</comment>
<keyword evidence="9 18" id="KW-1133">Transmembrane helix</keyword>
<dbReference type="FunFam" id="2.60.40.60:FF:000255">
    <property type="entry name" value="protocadherin-23 isoform X2"/>
    <property type="match status" value="1"/>
</dbReference>
<dbReference type="FunFam" id="2.60.40.60:FF:000226">
    <property type="entry name" value="Dachsous, isoform B"/>
    <property type="match status" value="1"/>
</dbReference>
<dbReference type="GO" id="GO:0007156">
    <property type="term" value="P:homophilic cell adhesion via plasma membrane adhesion molecules"/>
    <property type="evidence" value="ECO:0007669"/>
    <property type="project" value="InterPro"/>
</dbReference>
<feature type="domain" description="Cadherin" evidence="19">
    <location>
        <begin position="1218"/>
        <end position="1323"/>
    </location>
</feature>
<sequence length="3235" mass="357294">MPEVPVTAQRVMQGFGRGRWPRQQPVLGLLLHLCFCSRAQVHHLHLTVDEGLPPGTLVGDIRAGLPAAHTPGYGGDGFFISEERGDSPVLADLHVDAATGVIRTARVLDRERRPRYRFVAATLLGELVQVTVGVRDVNDHAPAFPRDVVRLDISEVSPAGASFRLEGARDPDAGSFGLQGYTLREAEPAGGAFFFQLRYETGAGDGEEPAAAPTLDLVLARRLDRESAERHRLLIEALDGGSPPRTGRLEVQVRVVDENDNAPSFNQSEYLAAVPESAAPGNVVCQVYATDPDLGSNGDVLYSLLGGRSGLDYFSVEERSGLVRVRRPLDRETRARHELLVRARDAGAPPESSSVRLTVRVLDENDNRPELRVFWLTEGGAPRVSEGAPLGEYVARVSASDADEEREGPPSVELRGGAGAFALLSVEPGLYFLCVAGPLDREARELYELRLVATDAGSPPLTSRRTLLLHVADVNDQAPVFARREYRAAVSEAASTGTAVLRLVAADGDSPGPASEVRFSLGGSAATAFRVDPLSGVISTARALDRETEETLQLLAVATDLGEPPLASTCTVTVAVEDVNDNEPVFLQLVFNVSLPEHAPLGHCFLQVKATDADSGQFGHIQYFLYDGFHNYESSYLFHIDPNTGHICVSQDIDKEKDPSSFDLLVKAKDGGGLTAQAFVRIEIEDINDNHPIFDPLMYMMSISSHTQPGTEILSVIASDQDSGIYGDVTYELLPGEHSSLFTIDSSTGIIYLISSLSHLESSSISLSICAQDRGGLVSIISAMVTINILQTVMAPAVFERSHYSFFVAEDTPEYSPVGTVKARGPLNSLESVSYRISSGDSYGSFTIDSLFGIIRTKRWLDHETQPFVILTVQAQLGHSPVFSRTQINITVSDVNDNTPVFLAESEKISLSQSTLPGTSIYIANAKDKDSGLNGMVTYSIANEMQKIFVIDSIFGVVSLNGSLSSATQDEYILHITAEDSGNPPLSSVFKLTIAVEQSKAESVLIFDHLINQIEISESFSLFTRILQVQAHLIGAQNITSNIVYSMEPSIDSLMFGIHSSTGWIFLRRPLDYETKNVYSVQVRASSTRQNGITSVTVNVLDENDNSPTFTYELYFFRVEESFAPQGVVGTVTAFDSDSGRNGQLSYFLLSDGKYFNINSQTGEIIDWVALDREKQTHHQLTVLVTDNGTPRHSSTTSVYILVSDLNDNPPCFPQVPFGKELNIKVLEAQQEDMLVVALFAKDPDAVENGTVMYSLSPEETLGHFKIDAKSGELRTTMALSYRQRPRYKITITAYDQGTPLLKGHAVINIQIIPVSNKETSVFQNIRHLVIPETFKPGQVILSMKPAPDQLQANQNMHFRITSESDDIHFGIDGTTGDIFLSKELDYETNSHYLLRVDAVDFSKTPVLNYTVFFGIDIEDRNDHSPSFLDDFIVVTIEENLPLGTLLYICDAKDADGSLVNSKLHYSVHISDSNENLFHINPYNGILTTGIQFDREITQSVTIIVTASDQEVNITERQMDSMTIKVVILDMNDNSPSFVSLPVSYVMEDTEVGSLVHHIIAKDPDEGSNGQIAYHIFSGNENNVFLLHNLTGLLTLSSPLDHETQKYYNLNVVAFDNGTSVCSSVQTLTIVVLDVNDEVPSFKQQLYEATILANQVAGQFVVKVEAIDRDSGINSQLSFEILPGTESELFKINADTGEVITATTFDWHEQQPFVMKVLVTDGGSPSLSSTATIICRVISVNCHTPEFVSSVATIQIPENQDPKIVHILLAVDIDASYDGSIQYQITGGNIGEFFSINATSGELWTAHSLDREDVSNFTIIIECYDLGYPRKSSTSQLQISVIDENDNFPIFSESQYHTSVREDLATGSMVFDLLALDKDQDLNGKVIYSLIDNTYGVFTINNTTGTIITTKALDRETKSFYEFGAVASDCSIHSPKSTTVKIVVHIDDVNDNSPVFLENPVVAHLADEISVNQTVACMKAEDTDLGLNGTVVYRFMKTETMFQINRQTGEIQLQKSLSSLEHFKVKMLQVVAIDQGTPARSSTGLVVIYMQEQEKEISFIHNFYEVTLLENSVAGTPVIRVKADYTNPNSDNIEYEIFSGDEDRAFSINPVTGDLAVKEPKFLDFEVKRKMQLVVLAKSSRQTAYCTVTVLIKDVNDNAPRFEQSYHRVSVLEGQIYNTFIMQVFVTDIDCEINGQIEYSIISGNENEAFFIDPLQGILSTNAILDCEICSSYRLVLQATDRGHPRLSSTSTIEIQVMDVNDNGPIFPLLEAIDIAENVPLGHIVTCISANDVDLSSTLSYSFTEDGNPGMKFAIDWYSGLIILVKPLDFEETTSYQLWIRASDSVHKEETNLTIQVLDVNDNPPVFMQDSYQIAVPELTPSNTFILTVSAKDQDSKLNGIISYKILSLSKGFWIDPNNGSIFSDRFVTYQENSSRIQLLIEAKDHGIPALTAITYVEIQIQDINNYSPQFTKKFYNLSMNEDASVGVTAISFSAIDHDWTHENTYIVYAIESGNTDNKFQIVTSILHLEYAYNLVGNLVLCSTLDRETISTYKLFILAIDHGTPPLNSTATVMITILDTNDNPPVFSSTEYHIQIKESTPVGSPITVISANDCDEGDNAYITYSIVSGNDRGHFRLDENTGTIELIKSLDYEEMIKFSLTIQAIDGGATKKNTAFSLLFISVLDANDYTPLFLFPSFSCLVRENLPAFSLVCSINALDFDAGSYGFLTYSVHSSCITNHGTPHDHEKFVIDPLSGDIKTKQILDYEKQKKYCFIVQANDKSNTSATVRVYVDVEGADEFDPVFTQNQYLFELPEKNELGQVVGRLATSDNDGGLDGVVHYRMENHSQFFSVNETSGEVYLTGILPRKKSNGKTKVDTIQFWVKAHSPKLDSKSTTCLVIINMSNSHDTYVDVSADSFSISLSVSFLLFLLLAISLIGLILRYKRKDLRNAYGDKETHISPSIKANLKDNSSKDPSCQKFQNDAWLSLVGVQKKKEMDNHCRNSDSSGHSSAESGTAEDEEIKMINEHYCRKNSYSSLSNRASCMPDSGIPRDSEQLSCQSEERDLVITTNNFSNKGRREHCNISFICDNTMPYASHKIEIKETAVIEGIFTPNGQDTNYRSIIYLVASNEGLRDSFNWDYLLSWEPKFHPLSSVFGEIAKLKDENLRHSLPKEKTAFIFPPPPLITSVAQTGIKAVLPCLPAVASEQAFLQYPYSPITHNLRLVFPNFFKPSTP</sequence>
<evidence type="ECO:0000256" key="17">
    <source>
        <dbReference type="SAM" id="MobiDB-lite"/>
    </source>
</evidence>
<dbReference type="KEGG" id="gsh:117358991"/>
<evidence type="ECO:0000256" key="3">
    <source>
        <dbReference type="ARBA" id="ARBA00022536"/>
    </source>
</evidence>
<dbReference type="GO" id="GO:0048729">
    <property type="term" value="P:tissue morphogenesis"/>
    <property type="evidence" value="ECO:0007669"/>
    <property type="project" value="UniProtKB-ARBA"/>
</dbReference>
<dbReference type="FunFam" id="2.60.40.60:FF:000211">
    <property type="entry name" value="Dachsous cadherin-related 2"/>
    <property type="match status" value="1"/>
</dbReference>
<keyword evidence="8" id="KW-0130">Cell adhesion</keyword>
<feature type="domain" description="Cadherin" evidence="19">
    <location>
        <begin position="384"/>
        <end position="481"/>
    </location>
</feature>
<comment type="subunit">
    <text evidence="13">Heterophilic interaction with FAT4; this interaction affects their respective protein levels.</text>
</comment>
<dbReference type="PROSITE" id="PS00232">
    <property type="entry name" value="CADHERIN_1"/>
    <property type="match status" value="11"/>
</dbReference>
<evidence type="ECO:0000259" key="19">
    <source>
        <dbReference type="PROSITE" id="PS50268"/>
    </source>
</evidence>
<evidence type="ECO:0000256" key="8">
    <source>
        <dbReference type="ARBA" id="ARBA00022889"/>
    </source>
</evidence>
<evidence type="ECO:0000256" key="18">
    <source>
        <dbReference type="SAM" id="Phobius"/>
    </source>
</evidence>
<keyword evidence="20" id="KW-1185">Reference proteome</keyword>
<dbReference type="PANTHER" id="PTHR24027:SF442">
    <property type="entry name" value="PROTOCADHERIN-15 ISOFORM X1"/>
    <property type="match status" value="1"/>
</dbReference>
<feature type="domain" description="Cadherin" evidence="19">
    <location>
        <begin position="1957"/>
        <end position="2079"/>
    </location>
</feature>
<dbReference type="FunFam" id="2.60.40.60:FF:000081">
    <property type="entry name" value="protocadherin Fat 4"/>
    <property type="match status" value="1"/>
</dbReference>
<dbReference type="InterPro" id="IPR002126">
    <property type="entry name" value="Cadherin-like_dom"/>
</dbReference>
<feature type="domain" description="Cadherin" evidence="19">
    <location>
        <begin position="800"/>
        <end position="902"/>
    </location>
</feature>
<evidence type="ECO:0000256" key="9">
    <source>
        <dbReference type="ARBA" id="ARBA00022989"/>
    </source>
</evidence>
<evidence type="ECO:0000256" key="12">
    <source>
        <dbReference type="ARBA" id="ARBA00023180"/>
    </source>
</evidence>
<dbReference type="FunFam" id="2.60.40.60:FF:000092">
    <property type="entry name" value="Protocadherin 8"/>
    <property type="match status" value="1"/>
</dbReference>
<dbReference type="FunFam" id="2.60.40.60:FF:000020">
    <property type="entry name" value="Dachsous cadherin-related 1b"/>
    <property type="match status" value="7"/>
</dbReference>
<dbReference type="GO" id="GO:0003007">
    <property type="term" value="P:heart morphogenesis"/>
    <property type="evidence" value="ECO:0007669"/>
    <property type="project" value="UniProtKB-ARBA"/>
</dbReference>
<dbReference type="GO" id="GO:0016477">
    <property type="term" value="P:cell migration"/>
    <property type="evidence" value="ECO:0007669"/>
    <property type="project" value="TreeGrafter"/>
</dbReference>
<reference evidence="21" key="1">
    <citation type="submission" date="2025-08" db="UniProtKB">
        <authorList>
            <consortium name="RefSeq"/>
        </authorList>
    </citation>
    <scope>IDENTIFICATION</scope>
</reference>
<feature type="compositionally biased region" description="Low complexity" evidence="17">
    <location>
        <begin position="3004"/>
        <end position="3014"/>
    </location>
</feature>
<evidence type="ECO:0000256" key="4">
    <source>
        <dbReference type="ARBA" id="ARBA00022692"/>
    </source>
</evidence>
<feature type="transmembrane region" description="Helical" evidence="18">
    <location>
        <begin position="2918"/>
        <end position="2941"/>
    </location>
</feature>
<name>A0A6P8R8Y3_GEOSA</name>
<feature type="domain" description="Cadherin" evidence="19">
    <location>
        <begin position="695"/>
        <end position="799"/>
    </location>
</feature>
<evidence type="ECO:0000256" key="10">
    <source>
        <dbReference type="ARBA" id="ARBA00023136"/>
    </source>
</evidence>
<feature type="domain" description="Cadherin" evidence="19">
    <location>
        <begin position="2472"/>
        <end position="2587"/>
    </location>
</feature>
<dbReference type="FunFam" id="2.60.40.60:FF:000150">
    <property type="entry name" value="Dachsous cadherin-related 1"/>
    <property type="match status" value="1"/>
</dbReference>
<feature type="domain" description="Cadherin" evidence="19">
    <location>
        <begin position="903"/>
        <end position="1007"/>
    </location>
</feature>
<feature type="region of interest" description="Disordered" evidence="17">
    <location>
        <begin position="2998"/>
        <end position="3018"/>
    </location>
</feature>
<accession>A0A6P8R8Y3</accession>
<feature type="domain" description="Cadherin" evidence="19">
    <location>
        <begin position="2163"/>
        <end position="2267"/>
    </location>
</feature>
<keyword evidence="12" id="KW-0325">Glycoprotein</keyword>
<dbReference type="Gene3D" id="2.60.40.60">
    <property type="entry name" value="Cadherins"/>
    <property type="match status" value="27"/>
</dbReference>
<dbReference type="GO" id="GO:0045296">
    <property type="term" value="F:cadherin binding"/>
    <property type="evidence" value="ECO:0007669"/>
    <property type="project" value="TreeGrafter"/>
</dbReference>
<evidence type="ECO:0000313" key="20">
    <source>
        <dbReference type="Proteomes" id="UP000515159"/>
    </source>
</evidence>
<keyword evidence="11" id="KW-1015">Disulfide bond</keyword>
<dbReference type="CDD" id="cd11304">
    <property type="entry name" value="Cadherin_repeat"/>
    <property type="match status" value="27"/>
</dbReference>
<keyword evidence="5" id="KW-0732">Signal</keyword>
<dbReference type="RefSeq" id="XP_033796913.1">
    <property type="nucleotide sequence ID" value="XM_033941022.1"/>
</dbReference>
<dbReference type="FunFam" id="2.60.40.60:FF:000104">
    <property type="entry name" value="cadherin-23 isoform X1"/>
    <property type="match status" value="1"/>
</dbReference>
<feature type="domain" description="Cadherin" evidence="19">
    <location>
        <begin position="1546"/>
        <end position="1642"/>
    </location>
</feature>
<dbReference type="FunFam" id="2.60.40.60:FF:000007">
    <property type="entry name" value="Protocadherin alpha 2"/>
    <property type="match status" value="1"/>
</dbReference>
<dbReference type="GO" id="GO:0008013">
    <property type="term" value="F:beta-catenin binding"/>
    <property type="evidence" value="ECO:0007669"/>
    <property type="project" value="TreeGrafter"/>
</dbReference>
<dbReference type="SUPFAM" id="SSF49313">
    <property type="entry name" value="Cadherin-like"/>
    <property type="match status" value="27"/>
</dbReference>
<dbReference type="PROSITE" id="PS50268">
    <property type="entry name" value="CADHERIN_2"/>
    <property type="match status" value="27"/>
</dbReference>
<feature type="domain" description="Cadherin" evidence="19">
    <location>
        <begin position="145"/>
        <end position="265"/>
    </location>
</feature>
<evidence type="ECO:0000313" key="21">
    <source>
        <dbReference type="RefSeq" id="XP_033796913.1"/>
    </source>
</evidence>
<dbReference type="InterPro" id="IPR015919">
    <property type="entry name" value="Cadherin-like_sf"/>
</dbReference>
<dbReference type="FunCoup" id="A0A6P8R8Y3">
    <property type="interactions" value="33"/>
</dbReference>
<dbReference type="FunFam" id="2.60.40.60:FF:000013">
    <property type="entry name" value="Cadherin EGF LAG seven-pass G-type receptor"/>
    <property type="match status" value="2"/>
</dbReference>
<evidence type="ECO:0000256" key="14">
    <source>
        <dbReference type="ARBA" id="ARBA00072299"/>
    </source>
</evidence>
<dbReference type="FunFam" id="2.60.40.60:FF:000032">
    <property type="entry name" value="FAT atypical cadherin 1"/>
    <property type="match status" value="1"/>
</dbReference>
<feature type="domain" description="Cadherin" evidence="19">
    <location>
        <begin position="1643"/>
        <end position="1747"/>
    </location>
</feature>
<feature type="domain" description="Cadherin" evidence="19">
    <location>
        <begin position="1111"/>
        <end position="1213"/>
    </location>
</feature>
<dbReference type="OrthoDB" id="6252479at2759"/>
<feature type="domain" description="Cadherin" evidence="19">
    <location>
        <begin position="587"/>
        <end position="694"/>
    </location>
</feature>
<dbReference type="FunFam" id="2.60.40.60:FF:000035">
    <property type="entry name" value="Protocadherin Fat 3"/>
    <property type="match status" value="1"/>
</dbReference>
<feature type="domain" description="Cadherin" evidence="19">
    <location>
        <begin position="2694"/>
        <end position="2804"/>
    </location>
</feature>
<proteinExistence type="predicted"/>
<dbReference type="FunFam" id="2.60.40.60:FF:000181">
    <property type="entry name" value="Predicted protein"/>
    <property type="match status" value="2"/>
</dbReference>
<dbReference type="SMART" id="SM00112">
    <property type="entry name" value="CA"/>
    <property type="match status" value="27"/>
</dbReference>
<organism evidence="20 21">
    <name type="scientific">Geotrypetes seraphini</name>
    <name type="common">Gaboon caecilian</name>
    <name type="synonym">Caecilia seraphini</name>
    <dbReference type="NCBI Taxonomy" id="260995"/>
    <lineage>
        <taxon>Eukaryota</taxon>
        <taxon>Metazoa</taxon>
        <taxon>Chordata</taxon>
        <taxon>Craniata</taxon>
        <taxon>Vertebrata</taxon>
        <taxon>Euteleostomi</taxon>
        <taxon>Amphibia</taxon>
        <taxon>Gymnophiona</taxon>
        <taxon>Geotrypetes</taxon>
    </lineage>
</organism>
<protein>
    <recommendedName>
        <fullName evidence="14">Protocadherin-16</fullName>
    </recommendedName>
    <alternativeName>
        <fullName evidence="15">Protein dachsous homolog 1</fullName>
    </alternativeName>
</protein>
<evidence type="ECO:0000256" key="16">
    <source>
        <dbReference type="PROSITE-ProRule" id="PRU00043"/>
    </source>
</evidence>
<evidence type="ECO:0000256" key="6">
    <source>
        <dbReference type="ARBA" id="ARBA00022737"/>
    </source>
</evidence>
<dbReference type="InParanoid" id="A0A6P8R8Y3"/>
<feature type="domain" description="Cadherin" evidence="19">
    <location>
        <begin position="2368"/>
        <end position="2471"/>
    </location>
</feature>
<keyword evidence="3" id="KW-0245">EGF-like domain</keyword>
<gene>
    <name evidence="21" type="primary">DCHS2</name>
</gene>
<dbReference type="InterPro" id="IPR039808">
    <property type="entry name" value="Cadherin"/>
</dbReference>
<feature type="domain" description="Cadherin" evidence="19">
    <location>
        <begin position="2805"/>
        <end position="2918"/>
    </location>
</feature>
<evidence type="ECO:0000256" key="15">
    <source>
        <dbReference type="ARBA" id="ARBA00079083"/>
    </source>
</evidence>
<feature type="domain" description="Cadherin" evidence="19">
    <location>
        <begin position="1323"/>
        <end position="1428"/>
    </location>
</feature>
<evidence type="ECO:0000256" key="11">
    <source>
        <dbReference type="ARBA" id="ARBA00023157"/>
    </source>
</evidence>
<keyword evidence="7 16" id="KW-0106">Calcium</keyword>
<dbReference type="FunFam" id="2.60.40.60:FF:000039">
    <property type="entry name" value="FAT atypical cadherin 3"/>
    <property type="match status" value="1"/>
</dbReference>
<dbReference type="CTD" id="54798"/>
<feature type="domain" description="Cadherin" evidence="19">
    <location>
        <begin position="1748"/>
        <end position="1851"/>
    </location>
</feature>
<dbReference type="FunFam" id="2.60.40.60:FF:000140">
    <property type="entry name" value="Dachsous cadherin-related 1"/>
    <property type="match status" value="1"/>
</dbReference>
<dbReference type="GO" id="GO:0016342">
    <property type="term" value="C:catenin complex"/>
    <property type="evidence" value="ECO:0007669"/>
    <property type="project" value="TreeGrafter"/>
</dbReference>
<evidence type="ECO:0000256" key="2">
    <source>
        <dbReference type="ARBA" id="ARBA00022475"/>
    </source>
</evidence>
<keyword evidence="4 18" id="KW-0812">Transmembrane</keyword>
<feature type="domain" description="Cadherin" evidence="19">
    <location>
        <begin position="47"/>
        <end position="144"/>
    </location>
</feature>
<feature type="domain" description="Cadherin" evidence="19">
    <location>
        <begin position="266"/>
        <end position="371"/>
    </location>
</feature>
<feature type="domain" description="Cadherin" evidence="19">
    <location>
        <begin position="2060"/>
        <end position="2162"/>
    </location>
</feature>
<dbReference type="GO" id="GO:0007163">
    <property type="term" value="P:establishment or maintenance of cell polarity"/>
    <property type="evidence" value="ECO:0007669"/>
    <property type="project" value="UniProtKB-ARBA"/>
</dbReference>
<keyword evidence="2" id="KW-1003">Cell membrane</keyword>
<dbReference type="FunFam" id="2.60.40.60:FF:000263">
    <property type="entry name" value="LOW QUALITY PROTEIN: protocadherin-23"/>
    <property type="match status" value="1"/>
</dbReference>
<feature type="domain" description="Cadherin" evidence="19">
    <location>
        <begin position="2588"/>
        <end position="2693"/>
    </location>
</feature>
<dbReference type="Pfam" id="PF00028">
    <property type="entry name" value="Cadherin"/>
    <property type="match status" value="25"/>
</dbReference>
<dbReference type="GeneID" id="117358991"/>
<keyword evidence="6" id="KW-0677">Repeat</keyword>
<evidence type="ECO:0000256" key="5">
    <source>
        <dbReference type="ARBA" id="ARBA00022729"/>
    </source>
</evidence>
<evidence type="ECO:0000256" key="7">
    <source>
        <dbReference type="ARBA" id="ARBA00022837"/>
    </source>
</evidence>
<dbReference type="Proteomes" id="UP000515159">
    <property type="component" value="Chromosome 1"/>
</dbReference>
<dbReference type="PANTHER" id="PTHR24027">
    <property type="entry name" value="CADHERIN-23"/>
    <property type="match status" value="1"/>
</dbReference>
<dbReference type="GO" id="GO:0003183">
    <property type="term" value="P:mitral valve morphogenesis"/>
    <property type="evidence" value="ECO:0007669"/>
    <property type="project" value="UniProtKB-ARBA"/>
</dbReference>
<keyword evidence="10 18" id="KW-0472">Membrane</keyword>
<feature type="domain" description="Cadherin" evidence="19">
    <location>
        <begin position="1008"/>
        <end position="1110"/>
    </location>
</feature>
<dbReference type="GO" id="GO:0005509">
    <property type="term" value="F:calcium ion binding"/>
    <property type="evidence" value="ECO:0007669"/>
    <property type="project" value="UniProtKB-UniRule"/>
</dbReference>
<feature type="domain" description="Cadherin" evidence="19">
    <location>
        <begin position="482"/>
        <end position="586"/>
    </location>
</feature>
<feature type="domain" description="Cadherin" evidence="19">
    <location>
        <begin position="2267"/>
        <end position="2367"/>
    </location>
</feature>
<dbReference type="InterPro" id="IPR020894">
    <property type="entry name" value="Cadherin_CS"/>
</dbReference>
<feature type="domain" description="Cadherin" evidence="19">
    <location>
        <begin position="1852"/>
        <end position="1956"/>
    </location>
</feature>
<evidence type="ECO:0000256" key="1">
    <source>
        <dbReference type="ARBA" id="ARBA00004251"/>
    </source>
</evidence>
<dbReference type="FunFam" id="2.60.40.60:FF:000116">
    <property type="entry name" value="Dachsous cadherin-related 2"/>
    <property type="match status" value="1"/>
</dbReference>
<evidence type="ECO:0000256" key="13">
    <source>
        <dbReference type="ARBA" id="ARBA00062150"/>
    </source>
</evidence>